<organism evidence="3 4">
    <name type="scientific">Candidatus Raymondbacteria bacterium RIFOXYD12_FULL_49_13</name>
    <dbReference type="NCBI Taxonomy" id="1817890"/>
    <lineage>
        <taxon>Bacteria</taxon>
        <taxon>Raymondiibacteriota</taxon>
    </lineage>
</organism>
<keyword evidence="1" id="KW-0812">Transmembrane</keyword>
<keyword evidence="1" id="KW-0472">Membrane</keyword>
<accession>A0A1F7FCX4</accession>
<dbReference type="Gene3D" id="3.40.50.2000">
    <property type="entry name" value="Glycogen Phosphorylase B"/>
    <property type="match status" value="2"/>
</dbReference>
<evidence type="ECO:0000313" key="4">
    <source>
        <dbReference type="Proteomes" id="UP000179243"/>
    </source>
</evidence>
<protein>
    <recommendedName>
        <fullName evidence="2">Glycosyltransferase subfamily 4-like N-terminal domain-containing protein</fullName>
    </recommendedName>
</protein>
<dbReference type="Pfam" id="PF13692">
    <property type="entry name" value="Glyco_trans_1_4"/>
    <property type="match status" value="1"/>
</dbReference>
<keyword evidence="1" id="KW-1133">Transmembrane helix</keyword>
<evidence type="ECO:0000313" key="3">
    <source>
        <dbReference type="EMBL" id="OGK04306.1"/>
    </source>
</evidence>
<feature type="transmembrane region" description="Helical" evidence="1">
    <location>
        <begin position="29"/>
        <end position="48"/>
    </location>
</feature>
<dbReference type="AlphaFoldDB" id="A0A1F7FCX4"/>
<feature type="transmembrane region" description="Helical" evidence="1">
    <location>
        <begin position="86"/>
        <end position="109"/>
    </location>
</feature>
<dbReference type="Proteomes" id="UP000179243">
    <property type="component" value="Unassembled WGS sequence"/>
</dbReference>
<proteinExistence type="predicted"/>
<dbReference type="GO" id="GO:0016757">
    <property type="term" value="F:glycosyltransferase activity"/>
    <property type="evidence" value="ECO:0007669"/>
    <property type="project" value="TreeGrafter"/>
</dbReference>
<dbReference type="CDD" id="cd03794">
    <property type="entry name" value="GT4_WbuB-like"/>
    <property type="match status" value="1"/>
</dbReference>
<feature type="domain" description="Glycosyltransferase subfamily 4-like N-terminal" evidence="2">
    <location>
        <begin position="30"/>
        <end position="212"/>
    </location>
</feature>
<dbReference type="PANTHER" id="PTHR12526">
    <property type="entry name" value="GLYCOSYLTRANSFERASE"/>
    <property type="match status" value="1"/>
</dbReference>
<comment type="caution">
    <text evidence="3">The sequence shown here is derived from an EMBL/GenBank/DDBJ whole genome shotgun (WGS) entry which is preliminary data.</text>
</comment>
<dbReference type="SUPFAM" id="SSF53756">
    <property type="entry name" value="UDP-Glycosyltransferase/glycogen phosphorylase"/>
    <property type="match status" value="1"/>
</dbReference>
<gene>
    <name evidence="3" type="ORF">A2519_18280</name>
</gene>
<evidence type="ECO:0000259" key="2">
    <source>
        <dbReference type="Pfam" id="PF13439"/>
    </source>
</evidence>
<name>A0A1F7FCX4_UNCRA</name>
<dbReference type="InterPro" id="IPR028098">
    <property type="entry name" value="Glyco_trans_4-like_N"/>
</dbReference>
<dbReference type="Pfam" id="PF13439">
    <property type="entry name" value="Glyco_transf_4"/>
    <property type="match status" value="1"/>
</dbReference>
<reference evidence="3 4" key="1">
    <citation type="journal article" date="2016" name="Nat. Commun.">
        <title>Thousands of microbial genomes shed light on interconnected biogeochemical processes in an aquifer system.</title>
        <authorList>
            <person name="Anantharaman K."/>
            <person name="Brown C.T."/>
            <person name="Hug L.A."/>
            <person name="Sharon I."/>
            <person name="Castelle C.J."/>
            <person name="Probst A.J."/>
            <person name="Thomas B.C."/>
            <person name="Singh A."/>
            <person name="Wilkins M.J."/>
            <person name="Karaoz U."/>
            <person name="Brodie E.L."/>
            <person name="Williams K.H."/>
            <person name="Hubbard S.S."/>
            <person name="Banfield J.F."/>
        </authorList>
    </citation>
    <scope>NUCLEOTIDE SEQUENCE [LARGE SCALE GENOMIC DNA]</scope>
</reference>
<dbReference type="PANTHER" id="PTHR12526:SF600">
    <property type="entry name" value="GLYCOSYL TRANSFERASE GROUP 1"/>
    <property type="match status" value="1"/>
</dbReference>
<sequence length="420" mass="45627">MNITQTPKKRTRILFISQTPLHSSSTNRYVALCRTLIAEGFAVTLFFIGKGKSPEDSAIVYPREIDGIDIRTTMPIPPFLLGNQGIFSALAASIYLLATCFPLLAVHCLRTDIVTLAKPLPFGGFLALLCTAITRKPLVLDCDDWEGVGGFATIKQGGNAFAKAVITYFEERIPVASRAVVVVSAILKKRMELCGIPDDRILYLPPGADISRFSPAVSGDVVRSRFGLNDALVICYLGLFKPGGANWQFIIDIFAGITCKEARARLFVIGHGVELETARAYAERLGCADKIVFAGKVEHADVPSYLAAADIFILPYSDEFPHTLLNIGRASQKLYEYMAMGKPVVASDIGEVRESLKDGGGVLVPGNTADPFSDHIIALLASPNTMTALGSEARRRTENTYNYGSLGRKLAALYRKILET</sequence>
<dbReference type="EMBL" id="MFYX01000074">
    <property type="protein sequence ID" value="OGK04306.1"/>
    <property type="molecule type" value="Genomic_DNA"/>
</dbReference>
<evidence type="ECO:0000256" key="1">
    <source>
        <dbReference type="SAM" id="Phobius"/>
    </source>
</evidence>